<keyword evidence="6" id="KW-1185">Reference proteome</keyword>
<keyword evidence="4" id="KW-0732">Signal</keyword>
<dbReference type="EC" id="2.4.1.-" evidence="2"/>
<feature type="transmembrane region" description="Helical" evidence="3">
    <location>
        <begin position="345"/>
        <end position="363"/>
    </location>
</feature>
<dbReference type="PANTHER" id="PTHR11183">
    <property type="entry name" value="GLYCOGENIN SUBFAMILY MEMBER"/>
    <property type="match status" value="1"/>
</dbReference>
<feature type="transmembrane region" description="Helical" evidence="3">
    <location>
        <begin position="435"/>
        <end position="457"/>
    </location>
</feature>
<dbReference type="CDD" id="cd02537">
    <property type="entry name" value="GT8_Glycogenin"/>
    <property type="match status" value="1"/>
</dbReference>
<feature type="transmembrane region" description="Helical" evidence="3">
    <location>
        <begin position="405"/>
        <end position="428"/>
    </location>
</feature>
<organism evidence="5 6">
    <name type="scientific">Ceratodon purpureus</name>
    <name type="common">Fire moss</name>
    <name type="synonym">Dicranum purpureum</name>
    <dbReference type="NCBI Taxonomy" id="3225"/>
    <lineage>
        <taxon>Eukaryota</taxon>
        <taxon>Viridiplantae</taxon>
        <taxon>Streptophyta</taxon>
        <taxon>Embryophyta</taxon>
        <taxon>Bryophyta</taxon>
        <taxon>Bryophytina</taxon>
        <taxon>Bryopsida</taxon>
        <taxon>Dicranidae</taxon>
        <taxon>Pseudoditrichales</taxon>
        <taxon>Ditrichaceae</taxon>
        <taxon>Ceratodon</taxon>
    </lineage>
</organism>
<keyword evidence="3" id="KW-1133">Transmembrane helix</keyword>
<dbReference type="InterPro" id="IPR029044">
    <property type="entry name" value="Nucleotide-diphossugar_trans"/>
</dbReference>
<dbReference type="InterPro" id="IPR050587">
    <property type="entry name" value="GNT1/Glycosyltrans_8"/>
</dbReference>
<feature type="transmembrane region" description="Helical" evidence="3">
    <location>
        <begin position="317"/>
        <end position="333"/>
    </location>
</feature>
<dbReference type="Proteomes" id="UP000822688">
    <property type="component" value="Chromosome 11"/>
</dbReference>
<evidence type="ECO:0000256" key="4">
    <source>
        <dbReference type="SAM" id="SignalP"/>
    </source>
</evidence>
<protein>
    <recommendedName>
        <fullName evidence="2">Hexosyltransferase</fullName>
        <ecNumber evidence="2">2.4.1.-</ecNumber>
    </recommendedName>
</protein>
<dbReference type="FunFam" id="3.90.550.10:FF:000067">
    <property type="entry name" value="Hexosyltransferase"/>
    <property type="match status" value="1"/>
</dbReference>
<accession>A0A8T0GC98</accession>
<comment type="caution">
    <text evidence="5">The sequence shown here is derived from an EMBL/GenBank/DDBJ whole genome shotgun (WGS) entry which is preliminary data.</text>
</comment>
<dbReference type="InterPro" id="IPR002495">
    <property type="entry name" value="Glyco_trans_8"/>
</dbReference>
<reference evidence="5 6" key="1">
    <citation type="submission" date="2020-06" db="EMBL/GenBank/DDBJ databases">
        <title>WGS assembly of Ceratodon purpureus strain R40.</title>
        <authorList>
            <person name="Carey S.B."/>
            <person name="Jenkins J."/>
            <person name="Shu S."/>
            <person name="Lovell J.T."/>
            <person name="Sreedasyam A."/>
            <person name="Maumus F."/>
            <person name="Tiley G.P."/>
            <person name="Fernandez-Pozo N."/>
            <person name="Barry K."/>
            <person name="Chen C."/>
            <person name="Wang M."/>
            <person name="Lipzen A."/>
            <person name="Daum C."/>
            <person name="Saski C.A."/>
            <person name="Payton A.C."/>
            <person name="Mcbreen J.C."/>
            <person name="Conrad R.E."/>
            <person name="Kollar L.M."/>
            <person name="Olsson S."/>
            <person name="Huttunen S."/>
            <person name="Landis J.B."/>
            <person name="Wickett N.J."/>
            <person name="Johnson M.G."/>
            <person name="Rensing S.A."/>
            <person name="Grimwood J."/>
            <person name="Schmutz J."/>
            <person name="Mcdaniel S.F."/>
        </authorList>
    </citation>
    <scope>NUCLEOTIDE SEQUENCE [LARGE SCALE GENOMIC DNA]</scope>
    <source>
        <strain evidence="5 6">R40</strain>
    </source>
</reference>
<feature type="transmembrane region" description="Helical" evidence="3">
    <location>
        <begin position="527"/>
        <end position="545"/>
    </location>
</feature>
<keyword evidence="1" id="KW-0328">Glycosyltransferase</keyword>
<evidence type="ECO:0000313" key="5">
    <source>
        <dbReference type="EMBL" id="KAG0556640.1"/>
    </source>
</evidence>
<evidence type="ECO:0000256" key="1">
    <source>
        <dbReference type="ARBA" id="ARBA00022676"/>
    </source>
</evidence>
<feature type="transmembrane region" description="Helical" evidence="3">
    <location>
        <begin position="499"/>
        <end position="518"/>
    </location>
</feature>
<keyword evidence="3" id="KW-0812">Transmembrane</keyword>
<name>A0A8T0GC98_CERPU</name>
<keyword evidence="1" id="KW-0808">Transferase</keyword>
<dbReference type="SUPFAM" id="SSF53448">
    <property type="entry name" value="Nucleotide-diphospho-sugar transferases"/>
    <property type="match status" value="1"/>
</dbReference>
<dbReference type="GO" id="GO:0016757">
    <property type="term" value="F:glycosyltransferase activity"/>
    <property type="evidence" value="ECO:0007669"/>
    <property type="project" value="UniProtKB-KW"/>
</dbReference>
<dbReference type="Pfam" id="PF01501">
    <property type="entry name" value="Glyco_transf_8"/>
    <property type="match status" value="1"/>
</dbReference>
<dbReference type="AlphaFoldDB" id="A0A8T0GC98"/>
<feature type="signal peptide" evidence="4">
    <location>
        <begin position="1"/>
        <end position="34"/>
    </location>
</feature>
<keyword evidence="3" id="KW-0472">Membrane</keyword>
<evidence type="ECO:0000256" key="3">
    <source>
        <dbReference type="SAM" id="Phobius"/>
    </source>
</evidence>
<proteinExistence type="inferred from homology"/>
<sequence>MQGALVRRTRACTMVRGWVSCALCVLMLCTSVCASPISRGLPAESVIRKSRTEQAYATLLYGDEFLLGVRVLGKSLRDTGVTKDMVALVSDGVSDGGIRLLEADGWIVERIELLANPNSKRPTRFWGVYTKLKIFNMTDYRRVVYLDADTIVTRSIEDLFECQGFCANLKHSERLNSGVMVVEPSSRLFEDMISKVQTTYSYTGGDQGFLNSYYVGFADAELFNPDLSPEIRKALPKKMERLSTLYNADVGLFALANKWMVDASELRVIHYTLGPLKPWDWYTAWLLEPVKMWQDIRVTLEENLPGTGQGRDPHTSLITWSLFLIPFLVLCYIKRTFLVQIQKDLFGLLCSGSVFCTYARQLWYKYKPGATLPSYSALAAAIPNGCKHQGCPKDSNVSCRVPKHLGISAISVCFFSLFFSLGLAAFLVPRQVMPWTGLLLTYEWTFFTFFMLFWKYLDHVYSLGRNSATKSLTVAEEIMYSADKLHSKNSVSWDTETCLYGIVTAFVALLIPALPHIVGTTAIFGRAGLMVSGGFLLAIVATYSAEHLATHWFLKGHDDCSH</sequence>
<evidence type="ECO:0000256" key="2">
    <source>
        <dbReference type="RuleBase" id="RU362027"/>
    </source>
</evidence>
<feature type="chain" id="PRO_5035817534" description="Hexosyltransferase" evidence="4">
    <location>
        <begin position="35"/>
        <end position="562"/>
    </location>
</feature>
<comment type="similarity">
    <text evidence="2">Belongs to the glycosyltransferase 8 family.</text>
</comment>
<dbReference type="Gene3D" id="3.90.550.10">
    <property type="entry name" value="Spore Coat Polysaccharide Biosynthesis Protein SpsA, Chain A"/>
    <property type="match status" value="1"/>
</dbReference>
<dbReference type="EMBL" id="CM026432">
    <property type="protein sequence ID" value="KAG0556640.1"/>
    <property type="molecule type" value="Genomic_DNA"/>
</dbReference>
<gene>
    <name evidence="5" type="ORF">KC19_11G068900</name>
</gene>
<evidence type="ECO:0000313" key="6">
    <source>
        <dbReference type="Proteomes" id="UP000822688"/>
    </source>
</evidence>